<proteinExistence type="predicted"/>
<gene>
    <name evidence="1" type="ORF">ACD_78C00456G0002</name>
</gene>
<accession>K1YVK8</accession>
<protein>
    <submittedName>
        <fullName evidence="1">Uncharacterized protein</fullName>
    </submittedName>
</protein>
<reference evidence="1" key="1">
    <citation type="journal article" date="2012" name="Science">
        <title>Fermentation, hydrogen, and sulfur metabolism in multiple uncultivated bacterial phyla.</title>
        <authorList>
            <person name="Wrighton K.C."/>
            <person name="Thomas B.C."/>
            <person name="Sharon I."/>
            <person name="Miller C.S."/>
            <person name="Castelle C.J."/>
            <person name="VerBerkmoes N.C."/>
            <person name="Wilkins M.J."/>
            <person name="Hettich R.L."/>
            <person name="Lipton M.S."/>
            <person name="Williams K.H."/>
            <person name="Long P.E."/>
            <person name="Banfield J.F."/>
        </authorList>
    </citation>
    <scope>NUCLEOTIDE SEQUENCE [LARGE SCALE GENOMIC DNA]</scope>
</reference>
<name>K1YVK8_9BACT</name>
<dbReference type="AlphaFoldDB" id="K1YVK8"/>
<dbReference type="EMBL" id="AMFJ01034456">
    <property type="protein sequence ID" value="EKD29284.1"/>
    <property type="molecule type" value="Genomic_DNA"/>
</dbReference>
<comment type="caution">
    <text evidence="1">The sequence shown here is derived from an EMBL/GenBank/DDBJ whole genome shotgun (WGS) entry which is preliminary data.</text>
</comment>
<organism evidence="1">
    <name type="scientific">uncultured bacterium</name>
    <name type="common">gcode 4</name>
    <dbReference type="NCBI Taxonomy" id="1234023"/>
    <lineage>
        <taxon>Bacteria</taxon>
        <taxon>environmental samples</taxon>
    </lineage>
</organism>
<evidence type="ECO:0000313" key="1">
    <source>
        <dbReference type="EMBL" id="EKD29284.1"/>
    </source>
</evidence>
<sequence length="126" mass="15082">MHKFMSDSRFHQVGSQPNIHSYIRSQIWQRPSSPYRSFIQILIFIIKNNRDIPAFYRRIESQIINFPIPTFFGINTDIFNRIRYSIRIGIDLNLNYFVVLYLKMFGIKRVLFKLTGFGKSNRGKKE</sequence>